<reference evidence="3" key="1">
    <citation type="submission" date="2023-06" db="EMBL/GenBank/DDBJ databases">
        <title>Genome-scale phylogeny and comparative genomics of the fungal order Sordariales.</title>
        <authorList>
            <consortium name="Lawrence Berkeley National Laboratory"/>
            <person name="Hensen N."/>
            <person name="Bonometti L."/>
            <person name="Westerberg I."/>
            <person name="Brannstrom I.O."/>
            <person name="Guillou S."/>
            <person name="Cros-Aarteil S."/>
            <person name="Calhoun S."/>
            <person name="Haridas S."/>
            <person name="Kuo A."/>
            <person name="Mondo S."/>
            <person name="Pangilinan J."/>
            <person name="Riley R."/>
            <person name="Labutti K."/>
            <person name="Andreopoulos B."/>
            <person name="Lipzen A."/>
            <person name="Chen C."/>
            <person name="Yanf M."/>
            <person name="Daum C."/>
            <person name="Ng V."/>
            <person name="Clum A."/>
            <person name="Steindorff A."/>
            <person name="Ohm R."/>
            <person name="Martin F."/>
            <person name="Silar P."/>
            <person name="Natvig D."/>
            <person name="Lalanne C."/>
            <person name="Gautier V."/>
            <person name="Ament-Velasquez S.L."/>
            <person name="Kruys A."/>
            <person name="Hutchinson M.I."/>
            <person name="Powell A.J."/>
            <person name="Barry K."/>
            <person name="Miller A.N."/>
            <person name="Grigoriev I.V."/>
            <person name="Debuchy R."/>
            <person name="Gladieux P."/>
            <person name="Thoren M.H."/>
            <person name="Johannesson H."/>
        </authorList>
    </citation>
    <scope>NUCLEOTIDE SEQUENCE</scope>
    <source>
        <strain evidence="3">SMH2532-1</strain>
    </source>
</reference>
<name>A0AA39XX89_9PEZI</name>
<feature type="region of interest" description="Disordered" evidence="1">
    <location>
        <begin position="1"/>
        <end position="127"/>
    </location>
</feature>
<proteinExistence type="predicted"/>
<comment type="caution">
    <text evidence="3">The sequence shown here is derived from an EMBL/GenBank/DDBJ whole genome shotgun (WGS) entry which is preliminary data.</text>
</comment>
<dbReference type="InterPro" id="IPR056009">
    <property type="entry name" value="DUF7587"/>
</dbReference>
<evidence type="ECO:0000259" key="2">
    <source>
        <dbReference type="Pfam" id="PF24494"/>
    </source>
</evidence>
<dbReference type="AlphaFoldDB" id="A0AA39XX89"/>
<organism evidence="3 4">
    <name type="scientific">Cercophora newfieldiana</name>
    <dbReference type="NCBI Taxonomy" id="92897"/>
    <lineage>
        <taxon>Eukaryota</taxon>
        <taxon>Fungi</taxon>
        <taxon>Dikarya</taxon>
        <taxon>Ascomycota</taxon>
        <taxon>Pezizomycotina</taxon>
        <taxon>Sordariomycetes</taxon>
        <taxon>Sordariomycetidae</taxon>
        <taxon>Sordariales</taxon>
        <taxon>Lasiosphaeriaceae</taxon>
        <taxon>Cercophora</taxon>
    </lineage>
</organism>
<protein>
    <recommendedName>
        <fullName evidence="2">DUF7587 domain-containing protein</fullName>
    </recommendedName>
</protein>
<evidence type="ECO:0000256" key="1">
    <source>
        <dbReference type="SAM" id="MobiDB-lite"/>
    </source>
</evidence>
<feature type="compositionally biased region" description="Acidic residues" evidence="1">
    <location>
        <begin position="223"/>
        <end position="248"/>
    </location>
</feature>
<keyword evidence="4" id="KW-1185">Reference proteome</keyword>
<feature type="compositionally biased region" description="Low complexity" evidence="1">
    <location>
        <begin position="1"/>
        <end position="13"/>
    </location>
</feature>
<dbReference type="Pfam" id="PF24494">
    <property type="entry name" value="DUF7587"/>
    <property type="match status" value="1"/>
</dbReference>
<feature type="compositionally biased region" description="Low complexity" evidence="1">
    <location>
        <begin position="185"/>
        <end position="196"/>
    </location>
</feature>
<dbReference type="Proteomes" id="UP001174936">
    <property type="component" value="Unassembled WGS sequence"/>
</dbReference>
<feature type="region of interest" description="Disordered" evidence="1">
    <location>
        <begin position="139"/>
        <end position="251"/>
    </location>
</feature>
<sequence>MPVYTPITPVTITQESARSVSPEEFTPAPSTAGGNGGGRNPPFPPVALANYDDDDARDDTRSDRRSNSDSSSRRMRATGDNGGGHSPSPHFVAQEEDEDDGPSNHPGGFAPFLAQADDVQSHAGLGQWRAGSLALSTEYDRSSIGRSPSIVDQDYGDASDDARNQDDIDSDSESIHSGTSRTGTSRMDTSSSQSSRSESESARDESEDIESEWSTAAHRGDVDINDNDSDDSNDDGGGDSSDDEDDDHELVPVETIQVVRWGTEDKRQRDNPDVKVWQTQTQVPLFASGTRVWVENGSNLLDEMCEMHGTEIKRVISRHTSGGFVKGRPLRDVSVPVSTCGGEGRPRYVYRAIHRGNERVELTSFGGIKARGFGRRETDALAFQNDVQKHINPTSHHKSPFMSVVDSLPKALDWCESYRDHGYDGIELLKIKTSGPEWDHKKQRLWKLAHLASTFGFRVTSRNDHEYLIENSIPPDAVVRRWGLRDVERRTGHDFELDIDASVKAERYLERCASKNDWARAARRKRMAEEGQIAEPIDRTRSRGFGKLVVVGAKVRRVEN</sequence>
<evidence type="ECO:0000313" key="4">
    <source>
        <dbReference type="Proteomes" id="UP001174936"/>
    </source>
</evidence>
<feature type="compositionally biased region" description="Basic and acidic residues" evidence="1">
    <location>
        <begin position="58"/>
        <end position="67"/>
    </location>
</feature>
<evidence type="ECO:0000313" key="3">
    <source>
        <dbReference type="EMBL" id="KAK0641928.1"/>
    </source>
</evidence>
<dbReference type="EMBL" id="JAULSV010000006">
    <property type="protein sequence ID" value="KAK0641928.1"/>
    <property type="molecule type" value="Genomic_DNA"/>
</dbReference>
<accession>A0AA39XX89</accession>
<feature type="domain" description="DUF7587" evidence="2">
    <location>
        <begin position="345"/>
        <end position="485"/>
    </location>
</feature>
<gene>
    <name evidence="3" type="ORF">B0T16DRAFT_461952</name>
</gene>